<evidence type="ECO:0000256" key="4">
    <source>
        <dbReference type="ARBA" id="ARBA00023004"/>
    </source>
</evidence>
<dbReference type="Pfam" id="PF13532">
    <property type="entry name" value="2OG-FeII_Oxy_2"/>
    <property type="match status" value="1"/>
</dbReference>
<feature type="binding site" evidence="5">
    <location>
        <position position="181"/>
    </location>
    <ligand>
        <name>Fe cation</name>
        <dbReference type="ChEBI" id="CHEBI:24875"/>
        <note>catalytic</note>
    </ligand>
</feature>
<evidence type="ECO:0000259" key="6">
    <source>
        <dbReference type="PROSITE" id="PS51471"/>
    </source>
</evidence>
<dbReference type="SUPFAM" id="SSF51197">
    <property type="entry name" value="Clavaminate synthase-like"/>
    <property type="match status" value="1"/>
</dbReference>
<dbReference type="PANTHER" id="PTHR16557">
    <property type="entry name" value="ALKYLATED DNA REPAIR PROTEIN ALKB-RELATED"/>
    <property type="match status" value="1"/>
</dbReference>
<dbReference type="GO" id="GO:0035513">
    <property type="term" value="P:oxidative RNA demethylation"/>
    <property type="evidence" value="ECO:0007669"/>
    <property type="project" value="TreeGrafter"/>
</dbReference>
<keyword evidence="8" id="KW-1185">Reference proteome</keyword>
<reference evidence="7 8" key="1">
    <citation type="submission" date="2020-08" db="EMBL/GenBank/DDBJ databases">
        <title>Genomic Encyclopedia of Type Strains, Phase IV (KMG-IV): sequencing the most valuable type-strain genomes for metagenomic binning, comparative biology and taxonomic classification.</title>
        <authorList>
            <person name="Goeker M."/>
        </authorList>
    </citation>
    <scope>NUCLEOTIDE SEQUENCE [LARGE SCALE GENOMIC DNA]</scope>
    <source>
        <strain evidence="7 8">DSM 4737</strain>
    </source>
</reference>
<dbReference type="EC" id="1.14.11.33" evidence="7"/>
<dbReference type="GO" id="GO:0005737">
    <property type="term" value="C:cytoplasm"/>
    <property type="evidence" value="ECO:0007669"/>
    <property type="project" value="TreeGrafter"/>
</dbReference>
<comment type="cofactor">
    <cofactor evidence="5">
        <name>Fe(2+)</name>
        <dbReference type="ChEBI" id="CHEBI:29033"/>
    </cofactor>
    <text evidence="5">Binds 1 Fe(2+) ion per subunit.</text>
</comment>
<comment type="caution">
    <text evidence="7">The sequence shown here is derived from an EMBL/GenBank/DDBJ whole genome shotgun (WGS) entry which is preliminary data.</text>
</comment>
<dbReference type="PANTHER" id="PTHR16557:SF2">
    <property type="entry name" value="NUCLEIC ACID DIOXYGENASE ALKBH1"/>
    <property type="match status" value="1"/>
</dbReference>
<keyword evidence="7" id="KW-0489">Methyltransferase</keyword>
<dbReference type="GO" id="GO:0035515">
    <property type="term" value="F:oxidative RNA demethylase activity"/>
    <property type="evidence" value="ECO:0007669"/>
    <property type="project" value="TreeGrafter"/>
</dbReference>
<dbReference type="GO" id="GO:0008198">
    <property type="term" value="F:ferrous iron binding"/>
    <property type="evidence" value="ECO:0007669"/>
    <property type="project" value="TreeGrafter"/>
</dbReference>
<dbReference type="InterPro" id="IPR004574">
    <property type="entry name" value="Alkb"/>
</dbReference>
<keyword evidence="4 5" id="KW-0408">Iron</keyword>
<evidence type="ECO:0000313" key="8">
    <source>
        <dbReference type="Proteomes" id="UP000545037"/>
    </source>
</evidence>
<organism evidence="7 8">
    <name type="scientific">Brevundimonas variabilis</name>
    <dbReference type="NCBI Taxonomy" id="74312"/>
    <lineage>
        <taxon>Bacteria</taxon>
        <taxon>Pseudomonadati</taxon>
        <taxon>Pseudomonadota</taxon>
        <taxon>Alphaproteobacteria</taxon>
        <taxon>Caulobacterales</taxon>
        <taxon>Caulobacteraceae</taxon>
        <taxon>Brevundimonas</taxon>
    </lineage>
</organism>
<evidence type="ECO:0000313" key="7">
    <source>
        <dbReference type="EMBL" id="MBB5744652.1"/>
    </source>
</evidence>
<evidence type="ECO:0000256" key="3">
    <source>
        <dbReference type="ARBA" id="ARBA00023002"/>
    </source>
</evidence>
<accession>A0A7W9CFH2</accession>
<dbReference type="AlphaFoldDB" id="A0A7W9CFH2"/>
<keyword evidence="2" id="KW-0223">Dioxygenase</keyword>
<dbReference type="Proteomes" id="UP000545037">
    <property type="component" value="Unassembled WGS sequence"/>
</dbReference>
<keyword evidence="7" id="KW-0808">Transferase</keyword>
<dbReference type="GO" id="GO:0035516">
    <property type="term" value="F:broad specificity oxidative DNA demethylase activity"/>
    <property type="evidence" value="ECO:0007669"/>
    <property type="project" value="UniProtKB-EC"/>
</dbReference>
<dbReference type="InterPro" id="IPR037151">
    <property type="entry name" value="AlkB-like_sf"/>
</dbReference>
<name>A0A7W9CFH2_9CAUL</name>
<dbReference type="InterPro" id="IPR005123">
    <property type="entry name" value="Oxoglu/Fe-dep_dioxygenase_dom"/>
</dbReference>
<feature type="domain" description="Fe2OG dioxygenase" evidence="6">
    <location>
        <begin position="108"/>
        <end position="208"/>
    </location>
</feature>
<evidence type="ECO:0000256" key="2">
    <source>
        <dbReference type="ARBA" id="ARBA00022964"/>
    </source>
</evidence>
<dbReference type="Gene3D" id="2.60.120.590">
    <property type="entry name" value="Alpha-ketoglutarate-dependent dioxygenase AlkB-like"/>
    <property type="match status" value="1"/>
</dbReference>
<evidence type="ECO:0000256" key="5">
    <source>
        <dbReference type="PIRSR" id="PIRSR604574-2"/>
    </source>
</evidence>
<keyword evidence="1 5" id="KW-0479">Metal-binding</keyword>
<evidence type="ECO:0000256" key="1">
    <source>
        <dbReference type="ARBA" id="ARBA00022723"/>
    </source>
</evidence>
<dbReference type="EMBL" id="JACHOR010000001">
    <property type="protein sequence ID" value="MBB5744652.1"/>
    <property type="molecule type" value="Genomic_DNA"/>
</dbReference>
<sequence>MAEAAVRDIGAGILPGFGLWPGWLSPPDQATLLETVLAAIDEAPLYQPVTPGGRPFSVRMTNMGSLGWVSDRAGYRYQPTHPETGRPWPAIPPMLLALWAEATGREDQPDACLVNLYRNSAKMGLHQDRDEADMGAPVVSVSLGDTAMFRIGPADGGRTATVRLASGDVCALSGPARLARHGIDRVLEESSRLIAGGGRINLTLRKAA</sequence>
<dbReference type="GO" id="GO:0008168">
    <property type="term" value="F:methyltransferase activity"/>
    <property type="evidence" value="ECO:0007669"/>
    <property type="project" value="UniProtKB-KW"/>
</dbReference>
<keyword evidence="3 7" id="KW-0560">Oxidoreductase</keyword>
<dbReference type="RefSeq" id="WP_183211629.1">
    <property type="nucleotide sequence ID" value="NZ_JACHOR010000001.1"/>
</dbReference>
<protein>
    <submittedName>
        <fullName evidence="7">Alkylated DNA repair protein (DNA oxidative demethylase)</fullName>
        <ecNumber evidence="7">1.14.11.33</ecNumber>
    </submittedName>
</protein>
<proteinExistence type="predicted"/>
<dbReference type="GO" id="GO:0032259">
    <property type="term" value="P:methylation"/>
    <property type="evidence" value="ECO:0007669"/>
    <property type="project" value="UniProtKB-KW"/>
</dbReference>
<gene>
    <name evidence="7" type="ORF">GGR13_000224</name>
</gene>
<feature type="binding site" evidence="5">
    <location>
        <position position="128"/>
    </location>
    <ligand>
        <name>Fe cation</name>
        <dbReference type="ChEBI" id="CHEBI:24875"/>
        <note>catalytic</note>
    </ligand>
</feature>
<feature type="binding site" evidence="5">
    <location>
        <position position="126"/>
    </location>
    <ligand>
        <name>Fe cation</name>
        <dbReference type="ChEBI" id="CHEBI:24875"/>
        <note>catalytic</note>
    </ligand>
</feature>
<dbReference type="InterPro" id="IPR027450">
    <property type="entry name" value="AlkB-like"/>
</dbReference>
<dbReference type="PROSITE" id="PS51471">
    <property type="entry name" value="FE2OG_OXY"/>
    <property type="match status" value="1"/>
</dbReference>